<keyword evidence="3" id="KW-1185">Reference proteome</keyword>
<feature type="transmembrane region" description="Helical" evidence="1">
    <location>
        <begin position="20"/>
        <end position="47"/>
    </location>
</feature>
<evidence type="ECO:0000256" key="1">
    <source>
        <dbReference type="SAM" id="Phobius"/>
    </source>
</evidence>
<reference evidence="3" key="1">
    <citation type="submission" date="2011-08" db="EMBL/GenBank/DDBJ databases">
        <authorList>
            <person name="Rombauts S."/>
        </authorList>
    </citation>
    <scope>NUCLEOTIDE SEQUENCE</scope>
    <source>
        <strain evidence="3">London</strain>
    </source>
</reference>
<keyword evidence="1" id="KW-1133">Transmembrane helix</keyword>
<keyword evidence="1" id="KW-0812">Transmembrane</keyword>
<organism evidence="2 3">
    <name type="scientific">Tetranychus urticae</name>
    <name type="common">Two-spotted spider mite</name>
    <dbReference type="NCBI Taxonomy" id="32264"/>
    <lineage>
        <taxon>Eukaryota</taxon>
        <taxon>Metazoa</taxon>
        <taxon>Ecdysozoa</taxon>
        <taxon>Arthropoda</taxon>
        <taxon>Chelicerata</taxon>
        <taxon>Arachnida</taxon>
        <taxon>Acari</taxon>
        <taxon>Acariformes</taxon>
        <taxon>Trombidiformes</taxon>
        <taxon>Prostigmata</taxon>
        <taxon>Eleutherengona</taxon>
        <taxon>Raphignathae</taxon>
        <taxon>Tetranychoidea</taxon>
        <taxon>Tetranychidae</taxon>
        <taxon>Tetranychus</taxon>
    </lineage>
</organism>
<evidence type="ECO:0000313" key="2">
    <source>
        <dbReference type="EnsemblMetazoa" id="tetur107g00020.1"/>
    </source>
</evidence>
<dbReference type="EMBL" id="CAEY01000024">
    <property type="status" value="NOT_ANNOTATED_CDS"/>
    <property type="molecule type" value="Genomic_DNA"/>
</dbReference>
<keyword evidence="1" id="KW-0472">Membrane</keyword>
<dbReference type="EMBL" id="CAEY01000023">
    <property type="status" value="NOT_ANNOTATED_CDS"/>
    <property type="molecule type" value="Genomic_DNA"/>
</dbReference>
<proteinExistence type="predicted"/>
<dbReference type="Proteomes" id="UP000015104">
    <property type="component" value="Unassembled WGS sequence"/>
</dbReference>
<accession>T1KEK8</accession>
<dbReference type="AlphaFoldDB" id="T1KEK8"/>
<dbReference type="HOGENOM" id="CLU_1984404_0_0_1"/>
<protein>
    <submittedName>
        <fullName evidence="2">Uncharacterized protein</fullName>
    </submittedName>
</protein>
<evidence type="ECO:0000313" key="3">
    <source>
        <dbReference type="Proteomes" id="UP000015104"/>
    </source>
</evidence>
<reference evidence="2" key="2">
    <citation type="submission" date="2015-06" db="UniProtKB">
        <authorList>
            <consortium name="EnsemblMetazoa"/>
        </authorList>
    </citation>
    <scope>IDENTIFICATION</scope>
</reference>
<name>T1KEK8_TETUR</name>
<dbReference type="EnsemblMetazoa" id="tetur107g00020.1">
    <property type="protein sequence ID" value="tetur107g00020.1"/>
    <property type="gene ID" value="tetur107g00020"/>
</dbReference>
<sequence>MYRKGMEREKKETHRHFYTYLVHCYWFTWILTLHLCLLFFPFFLVYLHGSTGMKLVLDPNKICRKAGRLKSKQTSICEKGPEIVREITKEDDGLMNQGNVSIRIQEYS</sequence>